<sequence>MALPEDNPSWLWQLGTEDDDAGTGIAASCEGTYSTGYTDGSFDGYSNLGNVDALLVKHSLDGVKQWSRQIGSMGMGMDVAVGVASFDIHGQCDNPVLYVAGHTSGRIAGTAAGELDVFLMKYDKAGTLLWSRQFGTPASDTATALATDKHGNVYVTGYTVGALAAESAGGQDFFLVKYDDAGTLLWKRQLGTPQHEQARGVACDAEANVYVGGHTFGYLDGNTNASNGTSTSDLFLTKYDASGQKLWTKQLGTPASEVTQGLATSRRTSGVVDIYLAGHTTGNFALPTKTGMDSDGLIVKFNDAGAVQWKKQLGTPGNDLFLAVTSDGGGNVYITGTSPNDIDTHAILDSDDVFLWALKDTGDVLVTRQIGSINPWNPRAQVDFGAGIATDKGSGVYIAGYTEGQFSSMASAGGKDLLVFKYAEGCSANTPAQCKLGYGWGDPHYVTFDGASYDFQGHGEFILTEASAGDLAIQARQLPWNGLTHLSVFSAFAMQLGRDRVGYYLGAVHPVKVNGQSVPISGELALPGGGRIFRQGGSYTFEWPTGDHLVISPEHNYVNAHLRLSPSRAGSLRGPLGNFNGNRADDFALRDGTSLVAPLSSTQMYEGEMAYVNSWRVSQAESLFDYGPGESTESFTDVHFPYPPAHTPSAGQQQQAQQLCQTAGVTSPILLKGCITDVAATGDASFAQSAAAMQGHAQRFH</sequence>
<dbReference type="PANTHER" id="PTHR35580:SF1">
    <property type="entry name" value="PHYTASE-LIKE DOMAIN-CONTAINING PROTEIN"/>
    <property type="match status" value="1"/>
</dbReference>
<keyword evidence="3" id="KW-1185">Reference proteome</keyword>
<gene>
    <name evidence="2" type="ORF">SAMN05443639_103466</name>
</gene>
<dbReference type="InterPro" id="IPR011042">
    <property type="entry name" value="6-blade_b-propeller_TolB-like"/>
</dbReference>
<dbReference type="Pfam" id="PF06739">
    <property type="entry name" value="SBBP"/>
    <property type="match status" value="2"/>
</dbReference>
<accession>A0A1I0FLA7</accession>
<dbReference type="PANTHER" id="PTHR35580">
    <property type="entry name" value="CELL SURFACE GLYCOPROTEIN (S-LAYER PROTEIN)-LIKE PROTEIN"/>
    <property type="match status" value="1"/>
</dbReference>
<dbReference type="AlphaFoldDB" id="A0A1I0FLA7"/>
<protein>
    <submittedName>
        <fullName evidence="2">Beta-propeller repeat-containing protein</fullName>
    </submittedName>
</protein>
<evidence type="ECO:0000259" key="1">
    <source>
        <dbReference type="PROSITE" id="PS51233"/>
    </source>
</evidence>
<dbReference type="SUPFAM" id="SSF50998">
    <property type="entry name" value="Quinoprotein alcohol dehydrogenase-like"/>
    <property type="match status" value="1"/>
</dbReference>
<evidence type="ECO:0000313" key="2">
    <source>
        <dbReference type="EMBL" id="SET59147.1"/>
    </source>
</evidence>
<dbReference type="RefSeq" id="WP_177233549.1">
    <property type="nucleotide sequence ID" value="NZ_FOIJ01000003.1"/>
</dbReference>
<dbReference type="InterPro" id="IPR001846">
    <property type="entry name" value="VWF_type-D"/>
</dbReference>
<dbReference type="InterPro" id="IPR011047">
    <property type="entry name" value="Quinoprotein_ADH-like_sf"/>
</dbReference>
<dbReference type="Gene3D" id="2.120.10.30">
    <property type="entry name" value="TolB, C-terminal domain"/>
    <property type="match status" value="1"/>
</dbReference>
<dbReference type="EMBL" id="FOIJ01000003">
    <property type="protein sequence ID" value="SET59147.1"/>
    <property type="molecule type" value="Genomic_DNA"/>
</dbReference>
<feature type="domain" description="VWFD" evidence="1">
    <location>
        <begin position="435"/>
        <end position="623"/>
    </location>
</feature>
<dbReference type="Pfam" id="PF00094">
    <property type="entry name" value="VWD"/>
    <property type="match status" value="1"/>
</dbReference>
<dbReference type="InterPro" id="IPR052918">
    <property type="entry name" value="Motility_Chemotaxis_Reg"/>
</dbReference>
<reference evidence="3" key="1">
    <citation type="submission" date="2016-10" db="EMBL/GenBank/DDBJ databases">
        <authorList>
            <person name="Varghese N."/>
            <person name="Submissions S."/>
        </authorList>
    </citation>
    <scope>NUCLEOTIDE SEQUENCE [LARGE SCALE GENOMIC DNA]</scope>
    <source>
        <strain evidence="3">DSM 16858</strain>
    </source>
</reference>
<dbReference type="SMART" id="SM00216">
    <property type="entry name" value="VWD"/>
    <property type="match status" value="1"/>
</dbReference>
<dbReference type="Proteomes" id="UP000199181">
    <property type="component" value="Unassembled WGS sequence"/>
</dbReference>
<name>A0A1I0FLA7_9BACT</name>
<proteinExistence type="predicted"/>
<evidence type="ECO:0000313" key="3">
    <source>
        <dbReference type="Proteomes" id="UP000199181"/>
    </source>
</evidence>
<organism evidence="2 3">
    <name type="scientific">Stigmatella erecta</name>
    <dbReference type="NCBI Taxonomy" id="83460"/>
    <lineage>
        <taxon>Bacteria</taxon>
        <taxon>Pseudomonadati</taxon>
        <taxon>Myxococcota</taxon>
        <taxon>Myxococcia</taxon>
        <taxon>Myxococcales</taxon>
        <taxon>Cystobacterineae</taxon>
        <taxon>Archangiaceae</taxon>
        <taxon>Stigmatella</taxon>
    </lineage>
</organism>
<dbReference type="InterPro" id="IPR010620">
    <property type="entry name" value="SBBP_repeat"/>
</dbReference>
<dbReference type="PROSITE" id="PS51233">
    <property type="entry name" value="VWFD"/>
    <property type="match status" value="1"/>
</dbReference>